<dbReference type="GO" id="GO:0002189">
    <property type="term" value="C:ribose phosphate diphosphokinase complex"/>
    <property type="evidence" value="ECO:0007669"/>
    <property type="project" value="TreeGrafter"/>
</dbReference>
<dbReference type="Gene3D" id="3.40.50.2020">
    <property type="match status" value="2"/>
</dbReference>
<reference evidence="14 15" key="1">
    <citation type="submission" date="2020-02" db="EMBL/GenBank/DDBJ databases">
        <authorList>
            <person name="Zheng R.K."/>
            <person name="Sun C.M."/>
        </authorList>
    </citation>
    <scope>NUCLEOTIDE SEQUENCE [LARGE SCALE GENOMIC DNA]</scope>
    <source>
        <strain evidence="15">zrk13</strain>
    </source>
</reference>
<evidence type="ECO:0000256" key="5">
    <source>
        <dbReference type="ARBA" id="ARBA00022741"/>
    </source>
</evidence>
<organism evidence="14 15">
    <name type="scientific">Candidatus Xianfuyuplasma coldseepsis</name>
    <dbReference type="NCBI Taxonomy" id="2782163"/>
    <lineage>
        <taxon>Bacteria</taxon>
        <taxon>Bacillati</taxon>
        <taxon>Mycoplasmatota</taxon>
        <taxon>Mollicutes</taxon>
        <taxon>Candidatus Izemoplasmatales</taxon>
        <taxon>Candidatus Izemoplasmataceae</taxon>
        <taxon>Candidatus Xianfuyuplasma</taxon>
    </lineage>
</organism>
<dbReference type="KEGG" id="xcl:G4Z02_04065"/>
<feature type="binding site" evidence="12">
    <location>
        <begin position="42"/>
        <end position="44"/>
    </location>
    <ligand>
        <name>ATP</name>
        <dbReference type="ChEBI" id="CHEBI:30616"/>
    </ligand>
</feature>
<dbReference type="InterPro" id="IPR005946">
    <property type="entry name" value="Rib-P_diPkinase"/>
</dbReference>
<evidence type="ECO:0000256" key="8">
    <source>
        <dbReference type="ARBA" id="ARBA00022842"/>
    </source>
</evidence>
<dbReference type="PANTHER" id="PTHR10210">
    <property type="entry name" value="RIBOSE-PHOSPHATE DIPHOSPHOKINASE FAMILY MEMBER"/>
    <property type="match status" value="1"/>
</dbReference>
<evidence type="ECO:0000313" key="15">
    <source>
        <dbReference type="Proteomes" id="UP000514720"/>
    </source>
</evidence>
<dbReference type="InterPro" id="IPR029099">
    <property type="entry name" value="Pribosyltran_N"/>
</dbReference>
<evidence type="ECO:0000256" key="12">
    <source>
        <dbReference type="HAMAP-Rule" id="MF_00583"/>
    </source>
</evidence>
<feature type="binding site" evidence="12">
    <location>
        <begin position="228"/>
        <end position="232"/>
    </location>
    <ligand>
        <name>D-ribose 5-phosphate</name>
        <dbReference type="ChEBI" id="CHEBI:78346"/>
    </ligand>
</feature>
<comment type="subunit">
    <text evidence="12">Homohexamer.</text>
</comment>
<dbReference type="RefSeq" id="WP_258878586.1">
    <property type="nucleotide sequence ID" value="NZ_CP048914.1"/>
</dbReference>
<dbReference type="GO" id="GO:0000287">
    <property type="term" value="F:magnesium ion binding"/>
    <property type="evidence" value="ECO:0007669"/>
    <property type="project" value="UniProtKB-UniRule"/>
</dbReference>
<dbReference type="GO" id="GO:0006164">
    <property type="term" value="P:purine nucleotide biosynthetic process"/>
    <property type="evidence" value="ECO:0007669"/>
    <property type="project" value="TreeGrafter"/>
</dbReference>
<gene>
    <name evidence="12" type="primary">prs</name>
    <name evidence="14" type="ORF">G4Z02_04065</name>
</gene>
<evidence type="ECO:0000259" key="13">
    <source>
        <dbReference type="Pfam" id="PF13793"/>
    </source>
</evidence>
<dbReference type="PROSITE" id="PS00114">
    <property type="entry name" value="PRPP_SYNTHASE"/>
    <property type="match status" value="1"/>
</dbReference>
<comment type="pathway">
    <text evidence="1 12">Metabolic intermediate biosynthesis; 5-phospho-alpha-D-ribose 1-diphosphate biosynthesis; 5-phospho-alpha-D-ribose 1-diphosphate from D-ribose 5-phosphate (route I): step 1/1.</text>
</comment>
<dbReference type="Pfam" id="PF14572">
    <property type="entry name" value="Pribosyl_synth"/>
    <property type="match status" value="1"/>
</dbReference>
<dbReference type="UniPathway" id="UPA00087">
    <property type="reaction ID" value="UER00172"/>
</dbReference>
<dbReference type="FunFam" id="3.40.50.2020:FF:000002">
    <property type="entry name" value="Ribose-phosphate pyrophosphokinase"/>
    <property type="match status" value="1"/>
</dbReference>
<keyword evidence="7 12" id="KW-0067">ATP-binding</keyword>
<evidence type="ECO:0000256" key="9">
    <source>
        <dbReference type="ARBA" id="ARBA00049535"/>
    </source>
</evidence>
<proteinExistence type="inferred from homology"/>
<dbReference type="NCBIfam" id="NF002320">
    <property type="entry name" value="PRK01259.1"/>
    <property type="match status" value="1"/>
</dbReference>
<comment type="similarity">
    <text evidence="11 12">Belongs to the ribose-phosphate pyrophosphokinase family. Class I subfamily.</text>
</comment>
<name>A0A7L7KQG7_9MOLU</name>
<evidence type="ECO:0000256" key="10">
    <source>
        <dbReference type="ARBA" id="ARBA00054914"/>
    </source>
</evidence>
<evidence type="ECO:0000256" key="6">
    <source>
        <dbReference type="ARBA" id="ARBA00022777"/>
    </source>
</evidence>
<dbReference type="InterPro" id="IPR000842">
    <property type="entry name" value="PRib_PP_synth_CS"/>
</dbReference>
<feature type="binding site" evidence="12">
    <location>
        <position position="224"/>
    </location>
    <ligand>
        <name>D-ribose 5-phosphate</name>
        <dbReference type="ChEBI" id="CHEBI:78346"/>
    </ligand>
</feature>
<dbReference type="PANTHER" id="PTHR10210:SF41">
    <property type="entry name" value="RIBOSE-PHOSPHATE PYROPHOSPHOKINASE 1, CHLOROPLASTIC"/>
    <property type="match status" value="1"/>
</dbReference>
<dbReference type="GO" id="GO:0009156">
    <property type="term" value="P:ribonucleoside monophosphate biosynthetic process"/>
    <property type="evidence" value="ECO:0007669"/>
    <property type="project" value="InterPro"/>
</dbReference>
<keyword evidence="5 12" id="KW-0547">Nucleotide-binding</keyword>
<dbReference type="FunFam" id="3.40.50.2020:FF:000001">
    <property type="entry name" value="Ribose-phosphate pyrophosphokinase"/>
    <property type="match status" value="1"/>
</dbReference>
<dbReference type="SMART" id="SM01400">
    <property type="entry name" value="Pribosyltran_N"/>
    <property type="match status" value="1"/>
</dbReference>
<dbReference type="GO" id="GO:0006015">
    <property type="term" value="P:5-phosphoribose 1-diphosphate biosynthetic process"/>
    <property type="evidence" value="ECO:0007669"/>
    <property type="project" value="UniProtKB-UniRule"/>
</dbReference>
<protein>
    <recommendedName>
        <fullName evidence="12">Ribose-phosphate pyrophosphokinase</fullName>
        <shortName evidence="12">RPPK</shortName>
        <ecNumber evidence="12">2.7.6.1</ecNumber>
    </recommendedName>
    <alternativeName>
        <fullName evidence="12">5-phospho-D-ribosyl alpha-1-diphosphate synthase</fullName>
    </alternativeName>
    <alternativeName>
        <fullName evidence="12">Phosphoribosyl diphosphate synthase</fullName>
    </alternativeName>
    <alternativeName>
        <fullName evidence="12">Phosphoribosyl pyrophosphate synthase</fullName>
        <shortName evidence="12">P-Rib-PP synthase</shortName>
        <shortName evidence="12">PRPP synthase</shortName>
        <shortName evidence="12">PRPPase</shortName>
    </alternativeName>
</protein>
<keyword evidence="2 12" id="KW-0808">Transferase</keyword>
<comment type="cofactor">
    <cofactor evidence="12">
        <name>Mg(2+)</name>
        <dbReference type="ChEBI" id="CHEBI:18420"/>
    </cofactor>
    <text evidence="12">Binds 2 Mg(2+) ions per subunit.</text>
</comment>
<dbReference type="GO" id="GO:0016301">
    <property type="term" value="F:kinase activity"/>
    <property type="evidence" value="ECO:0007669"/>
    <property type="project" value="UniProtKB-KW"/>
</dbReference>
<feature type="binding site" evidence="12">
    <location>
        <position position="175"/>
    </location>
    <ligand>
        <name>Mg(2+)</name>
        <dbReference type="ChEBI" id="CHEBI:18420"/>
    </ligand>
</feature>
<keyword evidence="15" id="KW-1185">Reference proteome</keyword>
<dbReference type="NCBIfam" id="TIGR01251">
    <property type="entry name" value="ribP_PPkin"/>
    <property type="match status" value="1"/>
</dbReference>
<evidence type="ECO:0000256" key="7">
    <source>
        <dbReference type="ARBA" id="ARBA00022840"/>
    </source>
</evidence>
<evidence type="ECO:0000256" key="3">
    <source>
        <dbReference type="ARBA" id="ARBA00022723"/>
    </source>
</evidence>
<dbReference type="Proteomes" id="UP000514720">
    <property type="component" value="Chromosome"/>
</dbReference>
<keyword evidence="8 12" id="KW-0460">Magnesium</keyword>
<dbReference type="AlphaFoldDB" id="A0A7L7KQG7"/>
<keyword evidence="12" id="KW-0963">Cytoplasm</keyword>
<feature type="binding site" evidence="12">
    <location>
        <begin position="101"/>
        <end position="102"/>
    </location>
    <ligand>
        <name>ATP</name>
        <dbReference type="ChEBI" id="CHEBI:30616"/>
    </ligand>
</feature>
<comment type="function">
    <text evidence="10 12">Involved in the biosynthesis of the central metabolite phospho-alpha-D-ribosyl-1-pyrophosphate (PRPP) via the transfer of pyrophosphoryl group from ATP to 1-hydroxyl of ribose-5-phosphate (Rib-5-P).</text>
</comment>
<dbReference type="InterPro" id="IPR037515">
    <property type="entry name" value="Rib-P_diPkinase_bac"/>
</dbReference>
<evidence type="ECO:0000256" key="2">
    <source>
        <dbReference type="ARBA" id="ARBA00022679"/>
    </source>
</evidence>
<keyword evidence="3 12" id="KW-0479">Metal-binding</keyword>
<dbReference type="GO" id="GO:0004749">
    <property type="term" value="F:ribose phosphate diphosphokinase activity"/>
    <property type="evidence" value="ECO:0007669"/>
    <property type="project" value="UniProtKB-UniRule"/>
</dbReference>
<feature type="domain" description="Ribose-phosphate pyrophosphokinase N-terminal" evidence="13">
    <location>
        <begin position="9"/>
        <end position="125"/>
    </location>
</feature>
<feature type="binding site" evidence="12">
    <location>
        <position position="200"/>
    </location>
    <ligand>
        <name>D-ribose 5-phosphate</name>
        <dbReference type="ChEBI" id="CHEBI:78346"/>
    </ligand>
</feature>
<evidence type="ECO:0000313" key="14">
    <source>
        <dbReference type="EMBL" id="QMS84963.1"/>
    </source>
</evidence>
<evidence type="ECO:0000256" key="11">
    <source>
        <dbReference type="ARBA" id="ARBA00061444"/>
    </source>
</evidence>
<dbReference type="InterPro" id="IPR000836">
    <property type="entry name" value="PRTase_dom"/>
</dbReference>
<accession>A0A7L7KQG7</accession>
<keyword evidence="4 12" id="KW-0545">Nucleotide biosynthesis</keyword>
<dbReference type="SUPFAM" id="SSF53271">
    <property type="entry name" value="PRTase-like"/>
    <property type="match status" value="1"/>
</dbReference>
<feature type="active site" evidence="12">
    <location>
        <position position="198"/>
    </location>
</feature>
<dbReference type="InterPro" id="IPR029057">
    <property type="entry name" value="PRTase-like"/>
</dbReference>
<feature type="binding site" evidence="12">
    <location>
        <position position="135"/>
    </location>
    <ligand>
        <name>Mg(2+)</name>
        <dbReference type="ChEBI" id="CHEBI:18420"/>
    </ligand>
</feature>
<dbReference type="GO" id="GO:0005524">
    <property type="term" value="F:ATP binding"/>
    <property type="evidence" value="ECO:0007669"/>
    <property type="project" value="UniProtKB-KW"/>
</dbReference>
<dbReference type="EC" id="2.7.6.1" evidence="12"/>
<comment type="catalytic activity">
    <reaction evidence="9 12">
        <text>D-ribose 5-phosphate + ATP = 5-phospho-alpha-D-ribose 1-diphosphate + AMP + H(+)</text>
        <dbReference type="Rhea" id="RHEA:15609"/>
        <dbReference type="ChEBI" id="CHEBI:15378"/>
        <dbReference type="ChEBI" id="CHEBI:30616"/>
        <dbReference type="ChEBI" id="CHEBI:58017"/>
        <dbReference type="ChEBI" id="CHEBI:78346"/>
        <dbReference type="ChEBI" id="CHEBI:456215"/>
        <dbReference type="EC" id="2.7.6.1"/>
    </reaction>
</comment>
<dbReference type="Pfam" id="PF13793">
    <property type="entry name" value="Pribosyltran_N"/>
    <property type="match status" value="1"/>
</dbReference>
<dbReference type="CDD" id="cd06223">
    <property type="entry name" value="PRTases_typeI"/>
    <property type="match status" value="1"/>
</dbReference>
<comment type="subcellular location">
    <subcellularLocation>
        <location evidence="12">Cytoplasm</location>
    </subcellularLocation>
</comment>
<evidence type="ECO:0000256" key="1">
    <source>
        <dbReference type="ARBA" id="ARBA00004996"/>
    </source>
</evidence>
<evidence type="ECO:0000256" key="4">
    <source>
        <dbReference type="ARBA" id="ARBA00022727"/>
    </source>
</evidence>
<dbReference type="GO" id="GO:0005737">
    <property type="term" value="C:cytoplasm"/>
    <property type="evidence" value="ECO:0007669"/>
    <property type="project" value="UniProtKB-SubCell"/>
</dbReference>
<dbReference type="HAMAP" id="MF_00583_B">
    <property type="entry name" value="RibP_PPkinase_B"/>
    <property type="match status" value="1"/>
</dbReference>
<dbReference type="EMBL" id="CP048914">
    <property type="protein sequence ID" value="QMS84963.1"/>
    <property type="molecule type" value="Genomic_DNA"/>
</dbReference>
<sequence>MAVIEGHHIKLFSLSANPQLAEEISKETGIPLSKIELDRFADGEIGINIPETVRGHHVFLVQPTNEPVNENIMELLITIDAMKRASAKNINVIMPYYGYSRQDRKSKSRQPISAKLFANLLETAGATRVLSMDLHAGQIQGFFDIPIDNFRALPIIVRYFESKKFTDDIVIVAPDHGGAVRARKMGDIMNCPIAIIDKRRPEPNVAEVMGIVGDVQGKVAILIDDIIDTAGTITAAARALIKQGAKEVYAACTHPLFSPPAVERINDSPIQELICTNTIMLPEYKKSEKIVQLSIGPLLGKGVMSIIHDDSLSKLFEYDAITGEGK</sequence>
<keyword evidence="6 12" id="KW-0418">Kinase</keyword>